<evidence type="ECO:0000256" key="2">
    <source>
        <dbReference type="ARBA" id="ARBA00023002"/>
    </source>
</evidence>
<gene>
    <name evidence="5" type="primary">yfgD</name>
    <name evidence="5" type="ORF">NSCAC_0780</name>
</gene>
<protein>
    <recommendedName>
        <fullName evidence="4">Arsenate reductase</fullName>
        <ecNumber evidence="4">1.20.4.1</ecNumber>
    </recommendedName>
</protein>
<reference evidence="5 6" key="1">
    <citation type="submission" date="2020-03" db="EMBL/GenBank/DDBJ databases">
        <authorList>
            <person name="Picone N."/>
        </authorList>
    </citation>
    <scope>NUCLEOTIDE SEQUENCE [LARGE SCALE GENOMIC DNA]</scope>
    <source>
        <strain evidence="5">NSCAC1</strain>
    </source>
</reference>
<evidence type="ECO:0000313" key="5">
    <source>
        <dbReference type="EMBL" id="CAB1275665.1"/>
    </source>
</evidence>
<proteinExistence type="inferred from homology"/>
<dbReference type="RefSeq" id="WP_197745087.1">
    <property type="nucleotide sequence ID" value="NZ_LR778175.1"/>
</dbReference>
<evidence type="ECO:0000256" key="1">
    <source>
        <dbReference type="ARBA" id="ARBA00007198"/>
    </source>
</evidence>
<dbReference type="Pfam" id="PF03960">
    <property type="entry name" value="ArsC"/>
    <property type="match status" value="1"/>
</dbReference>
<sequence length="114" mass="12886">MVLIYHNPRCSKSRQALQLIHDQDIDPEIVEYLTAPPTFDQLVKILNLLGKPPRELIRQGEPEYKIHGLDNPNLSDKELIEAMCAYPILIERPIVLAGGRAVIGRPPESILEIL</sequence>
<dbReference type="PROSITE" id="PS51353">
    <property type="entry name" value="ARSC"/>
    <property type="match status" value="1"/>
</dbReference>
<name>A0A7G1Q951_9GAMM</name>
<dbReference type="Gene3D" id="3.40.30.10">
    <property type="entry name" value="Glutaredoxin"/>
    <property type="match status" value="1"/>
</dbReference>
<dbReference type="PANTHER" id="PTHR30041">
    <property type="entry name" value="ARSENATE REDUCTASE"/>
    <property type="match status" value="1"/>
</dbReference>
<dbReference type="GO" id="GO:0008794">
    <property type="term" value="F:arsenate reductase (glutaredoxin) activity"/>
    <property type="evidence" value="ECO:0007669"/>
    <property type="project" value="UniProtKB-UniRule"/>
</dbReference>
<keyword evidence="2 4" id="KW-0560">Oxidoreductase</keyword>
<dbReference type="Proteomes" id="UP000516072">
    <property type="component" value="Chromosome"/>
</dbReference>
<dbReference type="AlphaFoldDB" id="A0A7G1Q951"/>
<evidence type="ECO:0000256" key="3">
    <source>
        <dbReference type="PROSITE-ProRule" id="PRU01282"/>
    </source>
</evidence>
<keyword evidence="6" id="KW-1185">Reference proteome</keyword>
<dbReference type="EC" id="1.20.4.1" evidence="4"/>
<comment type="catalytic activity">
    <reaction evidence="4">
        <text>[glutaredoxin]-dithiol + arsenate + glutathione + H(+) = glutathionyl-S-S-[glutaredoxin] + arsenite + H2O</text>
        <dbReference type="Rhea" id="RHEA:22016"/>
        <dbReference type="Rhea" id="RHEA-COMP:10729"/>
        <dbReference type="Rhea" id="RHEA-COMP:17668"/>
        <dbReference type="ChEBI" id="CHEBI:15377"/>
        <dbReference type="ChEBI" id="CHEBI:15378"/>
        <dbReference type="ChEBI" id="CHEBI:29242"/>
        <dbReference type="ChEBI" id="CHEBI:29950"/>
        <dbReference type="ChEBI" id="CHEBI:48597"/>
        <dbReference type="ChEBI" id="CHEBI:57925"/>
        <dbReference type="ChEBI" id="CHEBI:146199"/>
        <dbReference type="EC" id="1.20.4.1"/>
    </reaction>
</comment>
<dbReference type="PANTHER" id="PTHR30041:SF4">
    <property type="entry name" value="ARSENATE REDUCTASE"/>
    <property type="match status" value="1"/>
</dbReference>
<dbReference type="SUPFAM" id="SSF52833">
    <property type="entry name" value="Thioredoxin-like"/>
    <property type="match status" value="1"/>
</dbReference>
<comment type="similarity">
    <text evidence="1 3 4">Belongs to the ArsC family.</text>
</comment>
<dbReference type="KEGG" id="ntg:NSCAC_0780"/>
<dbReference type="InterPro" id="IPR006660">
    <property type="entry name" value="Arsenate_reductase-like"/>
</dbReference>
<accession>A0A7G1Q951</accession>
<evidence type="ECO:0000313" key="6">
    <source>
        <dbReference type="Proteomes" id="UP000516072"/>
    </source>
</evidence>
<dbReference type="CDD" id="cd03034">
    <property type="entry name" value="ArsC_ArsC"/>
    <property type="match status" value="1"/>
</dbReference>
<dbReference type="InterPro" id="IPR036249">
    <property type="entry name" value="Thioredoxin-like_sf"/>
</dbReference>
<evidence type="ECO:0000256" key="4">
    <source>
        <dbReference type="RuleBase" id="RU362029"/>
    </source>
</evidence>
<dbReference type="InterPro" id="IPR006659">
    <property type="entry name" value="Arsenate_reductase"/>
</dbReference>
<dbReference type="NCBIfam" id="TIGR00014">
    <property type="entry name" value="arsC"/>
    <property type="match status" value="1"/>
</dbReference>
<organism evidence="5 6">
    <name type="scientific">Candidatus Nitrosacidococcus tergens</name>
    <dbReference type="NCBI Taxonomy" id="553981"/>
    <lineage>
        <taxon>Bacteria</taxon>
        <taxon>Pseudomonadati</taxon>
        <taxon>Pseudomonadota</taxon>
        <taxon>Gammaproteobacteria</taxon>
        <taxon>Chromatiales</taxon>
        <taxon>Chromatiaceae</taxon>
        <taxon>Candidatus Nitrosacidococcus</taxon>
    </lineage>
</organism>
<dbReference type="EMBL" id="LR778175">
    <property type="protein sequence ID" value="CAB1275665.1"/>
    <property type="molecule type" value="Genomic_DNA"/>
</dbReference>